<name>A0A2N8HD95_9BACT</name>
<dbReference type="EMBL" id="PJKA01000012">
    <property type="protein sequence ID" value="PNC17853.1"/>
    <property type="molecule type" value="Genomic_DNA"/>
</dbReference>
<dbReference type="InterPro" id="IPR011989">
    <property type="entry name" value="ARM-like"/>
</dbReference>
<reference evidence="1 2" key="1">
    <citation type="journal article" date="2017" name="BMC Genomics">
        <title>Genome sequencing of 39 Akkermansia muciniphila isolates reveals its population structure, genomic and functional diverisity, and global distribution in mammalian gut microbiotas.</title>
        <authorList>
            <person name="Guo X."/>
            <person name="Li S."/>
            <person name="Zhang J."/>
            <person name="Wu F."/>
            <person name="Li X."/>
            <person name="Wu D."/>
            <person name="Zhang M."/>
            <person name="Ou Z."/>
            <person name="Jie Z."/>
            <person name="Yan Q."/>
            <person name="Li P."/>
            <person name="Yi J."/>
            <person name="Peng Y."/>
        </authorList>
    </citation>
    <scope>NUCLEOTIDE SEQUENCE [LARGE SCALE GENOMIC DNA]</scope>
    <source>
        <strain evidence="1 2">GP24</strain>
    </source>
</reference>
<dbReference type="Proteomes" id="UP000236000">
    <property type="component" value="Unassembled WGS sequence"/>
</dbReference>
<sequence>MPFAAKFDEIHALLKDICISCRIECKRADDVFQQRPILENILNGICRSEIIIADLSGKNANVFYEIGIAHSLKDENSIILISRNIKDVPFDLRHLPCILYNTKNLTALKVALKNKIMACRKSVQIDGFLRNYLRNNDLKDTIISTFINTSRKKSESLHEALVSLLNQKTQYINYTNEVIRDLFIHLTILEEYNSNILKKVVELLKVNIFSCDYVLDNHKDIVLECLKKSSHNLITLDNPDEFMLIANICFKLIKRNRFKDEALKWIRDYLYNYRMGRIDIVRARIEHFLVDCNDDDINNYIIDMLTDEKISVRESAADICGQKKLYKAENHLISMLDIETNAHAARSCITALARLNSKKSSTIIYKWMMNNKDKWGKIAVSNSLKQIAITALKTLSADDQFYSDLENA</sequence>
<organism evidence="1 2">
    <name type="scientific">Akkermansia muciniphila</name>
    <dbReference type="NCBI Taxonomy" id="239935"/>
    <lineage>
        <taxon>Bacteria</taxon>
        <taxon>Pseudomonadati</taxon>
        <taxon>Verrucomicrobiota</taxon>
        <taxon>Verrucomicrobiia</taxon>
        <taxon>Verrucomicrobiales</taxon>
        <taxon>Akkermansiaceae</taxon>
        <taxon>Akkermansia</taxon>
    </lineage>
</organism>
<accession>A0A2N8HD95</accession>
<comment type="caution">
    <text evidence="1">The sequence shown here is derived from an EMBL/GenBank/DDBJ whole genome shotgun (WGS) entry which is preliminary data.</text>
</comment>
<dbReference type="SUPFAM" id="SSF48371">
    <property type="entry name" value="ARM repeat"/>
    <property type="match status" value="1"/>
</dbReference>
<evidence type="ECO:0000313" key="1">
    <source>
        <dbReference type="EMBL" id="PNC17853.1"/>
    </source>
</evidence>
<evidence type="ECO:0000313" key="2">
    <source>
        <dbReference type="Proteomes" id="UP000236000"/>
    </source>
</evidence>
<gene>
    <name evidence="1" type="ORF">CXU22_08950</name>
</gene>
<proteinExistence type="predicted"/>
<evidence type="ECO:0008006" key="3">
    <source>
        <dbReference type="Google" id="ProtNLM"/>
    </source>
</evidence>
<dbReference type="AlphaFoldDB" id="A0A2N8HD95"/>
<dbReference type="InterPro" id="IPR016024">
    <property type="entry name" value="ARM-type_fold"/>
</dbReference>
<dbReference type="Gene3D" id="1.25.10.10">
    <property type="entry name" value="Leucine-rich Repeat Variant"/>
    <property type="match status" value="1"/>
</dbReference>
<protein>
    <recommendedName>
        <fullName evidence="3">HEAT repeat domain-containing protein</fullName>
    </recommendedName>
</protein>